<sequence length="58" mass="6529">MSLTRIVRTFVCEWSRLVSPRTIGARLLGQGAFLWALLGVMRVREEARRKPSGTEGLV</sequence>
<keyword evidence="2" id="KW-1185">Reference proteome</keyword>
<dbReference type="OrthoDB" id="3243505at2759"/>
<proteinExistence type="predicted"/>
<dbReference type="AlphaFoldDB" id="A0A165YYC0"/>
<organism evidence="1 2">
    <name type="scientific">Exidia glandulosa HHB12029</name>
    <dbReference type="NCBI Taxonomy" id="1314781"/>
    <lineage>
        <taxon>Eukaryota</taxon>
        <taxon>Fungi</taxon>
        <taxon>Dikarya</taxon>
        <taxon>Basidiomycota</taxon>
        <taxon>Agaricomycotina</taxon>
        <taxon>Agaricomycetes</taxon>
        <taxon>Auriculariales</taxon>
        <taxon>Exidiaceae</taxon>
        <taxon>Exidia</taxon>
    </lineage>
</organism>
<evidence type="ECO:0000313" key="2">
    <source>
        <dbReference type="Proteomes" id="UP000077266"/>
    </source>
</evidence>
<protein>
    <submittedName>
        <fullName evidence="1">Uncharacterized protein</fullName>
    </submittedName>
</protein>
<reference evidence="1 2" key="1">
    <citation type="journal article" date="2016" name="Mol. Biol. Evol.">
        <title>Comparative Genomics of Early-Diverging Mushroom-Forming Fungi Provides Insights into the Origins of Lignocellulose Decay Capabilities.</title>
        <authorList>
            <person name="Nagy L.G."/>
            <person name="Riley R."/>
            <person name="Tritt A."/>
            <person name="Adam C."/>
            <person name="Daum C."/>
            <person name="Floudas D."/>
            <person name="Sun H."/>
            <person name="Yadav J.S."/>
            <person name="Pangilinan J."/>
            <person name="Larsson K.H."/>
            <person name="Matsuura K."/>
            <person name="Barry K."/>
            <person name="Labutti K."/>
            <person name="Kuo R."/>
            <person name="Ohm R.A."/>
            <person name="Bhattacharya S.S."/>
            <person name="Shirouzu T."/>
            <person name="Yoshinaga Y."/>
            <person name="Martin F.M."/>
            <person name="Grigoriev I.V."/>
            <person name="Hibbett D.S."/>
        </authorList>
    </citation>
    <scope>NUCLEOTIDE SEQUENCE [LARGE SCALE GENOMIC DNA]</scope>
    <source>
        <strain evidence="1 2">HHB12029</strain>
    </source>
</reference>
<accession>A0A165YYC0</accession>
<evidence type="ECO:0000313" key="1">
    <source>
        <dbReference type="EMBL" id="KZV77789.1"/>
    </source>
</evidence>
<dbReference type="EMBL" id="KV427589">
    <property type="protein sequence ID" value="KZV77789.1"/>
    <property type="molecule type" value="Genomic_DNA"/>
</dbReference>
<name>A0A165YYC0_EXIGL</name>
<gene>
    <name evidence="1" type="ORF">EXIGLDRAFT_784825</name>
</gene>
<dbReference type="Proteomes" id="UP000077266">
    <property type="component" value="Unassembled WGS sequence"/>
</dbReference>
<dbReference type="InParanoid" id="A0A165YYC0"/>